<keyword evidence="3" id="KW-1185">Reference proteome</keyword>
<gene>
    <name evidence="2" type="ORF">ACFMB1_00505</name>
</gene>
<dbReference type="NCBIfam" id="NF047637">
    <property type="entry name" value="lipo_CC0125"/>
    <property type="match status" value="1"/>
</dbReference>
<dbReference type="Proteomes" id="UP001596116">
    <property type="component" value="Unassembled WGS sequence"/>
</dbReference>
<keyword evidence="1" id="KW-0732">Signal</keyword>
<feature type="signal peptide" evidence="1">
    <location>
        <begin position="1"/>
        <end position="17"/>
    </location>
</feature>
<sequence>MNKLIILAAAMSLAACATVGPANYGPADPKGFGYEETRIESNRYRITYRGSGDMPPEAVEDYALKRAGELALQNGYDWFRVIGRNTTGEQRGGVGIGAGVGGGSYGRSTGVGVGVSGDLGKIGGRDYFTTRLEVLMGEGEPPEDGDFYDASDVVARIAPAVIE</sequence>
<comment type="caution">
    <text evidence="2">The sequence shown here is derived from an EMBL/GenBank/DDBJ whole genome shotgun (WGS) entry which is preliminary data.</text>
</comment>
<reference evidence="2 3" key="1">
    <citation type="submission" date="2024-09" db="EMBL/GenBank/DDBJ databases">
        <authorList>
            <person name="Zhang Z.-H."/>
        </authorList>
    </citation>
    <scope>NUCLEOTIDE SEQUENCE [LARGE SCALE GENOMIC DNA]</scope>
    <source>
        <strain evidence="2 3">HHTR114</strain>
    </source>
</reference>
<feature type="chain" id="PRO_5045928557" description="Lipoprotein" evidence="1">
    <location>
        <begin position="18"/>
        <end position="163"/>
    </location>
</feature>
<organism evidence="2 3">
    <name type="scientific">Hyphococcus aureus</name>
    <dbReference type="NCBI Taxonomy" id="2666033"/>
    <lineage>
        <taxon>Bacteria</taxon>
        <taxon>Pseudomonadati</taxon>
        <taxon>Pseudomonadota</taxon>
        <taxon>Alphaproteobacteria</taxon>
        <taxon>Parvularculales</taxon>
        <taxon>Parvularculaceae</taxon>
        <taxon>Hyphococcus</taxon>
    </lineage>
</organism>
<dbReference type="PROSITE" id="PS51257">
    <property type="entry name" value="PROKAR_LIPOPROTEIN"/>
    <property type="match status" value="1"/>
</dbReference>
<name>A0ABW1KTL1_9PROT</name>
<evidence type="ECO:0008006" key="4">
    <source>
        <dbReference type="Google" id="ProtNLM"/>
    </source>
</evidence>
<dbReference type="EMBL" id="JBHPON010000001">
    <property type="protein sequence ID" value="MFC6033998.1"/>
    <property type="molecule type" value="Genomic_DNA"/>
</dbReference>
<evidence type="ECO:0000313" key="3">
    <source>
        <dbReference type="Proteomes" id="UP001596116"/>
    </source>
</evidence>
<proteinExistence type="predicted"/>
<protein>
    <recommendedName>
        <fullName evidence="4">Lipoprotein</fullName>
    </recommendedName>
</protein>
<dbReference type="RefSeq" id="WP_379880711.1">
    <property type="nucleotide sequence ID" value="NZ_JBHPON010000001.1"/>
</dbReference>
<evidence type="ECO:0000256" key="1">
    <source>
        <dbReference type="SAM" id="SignalP"/>
    </source>
</evidence>
<evidence type="ECO:0000313" key="2">
    <source>
        <dbReference type="EMBL" id="MFC6033998.1"/>
    </source>
</evidence>
<accession>A0ABW1KTL1</accession>